<evidence type="ECO:0000256" key="1">
    <source>
        <dbReference type="ARBA" id="ARBA00009184"/>
    </source>
</evidence>
<dbReference type="SUPFAM" id="SSF56784">
    <property type="entry name" value="HAD-like"/>
    <property type="match status" value="1"/>
</dbReference>
<evidence type="ECO:0000256" key="2">
    <source>
        <dbReference type="SAM" id="MobiDB-lite"/>
    </source>
</evidence>
<gene>
    <name evidence="3" type="ORF">GCM10009547_00950</name>
</gene>
<feature type="region of interest" description="Disordered" evidence="2">
    <location>
        <begin position="215"/>
        <end position="234"/>
    </location>
</feature>
<comment type="caution">
    <text evidence="3">The sequence shown here is derived from an EMBL/GenBank/DDBJ whole genome shotgun (WGS) entry which is preliminary data.</text>
</comment>
<dbReference type="PANTHER" id="PTHR43344">
    <property type="entry name" value="PHOSPHOSERINE PHOSPHATASE"/>
    <property type="match status" value="1"/>
</dbReference>
<comment type="similarity">
    <text evidence="1">Belongs to the HAD-like hydrolase superfamily. SerB family.</text>
</comment>
<proteinExistence type="inferred from homology"/>
<dbReference type="RefSeq" id="WP_344600440.1">
    <property type="nucleotide sequence ID" value="NZ_BAAAHE010000001.1"/>
</dbReference>
<dbReference type="InterPro" id="IPR036412">
    <property type="entry name" value="HAD-like_sf"/>
</dbReference>
<evidence type="ECO:0000313" key="4">
    <source>
        <dbReference type="Proteomes" id="UP001500957"/>
    </source>
</evidence>
<reference evidence="3 4" key="1">
    <citation type="journal article" date="2019" name="Int. J. Syst. Evol. Microbiol.">
        <title>The Global Catalogue of Microorganisms (GCM) 10K type strain sequencing project: providing services to taxonomists for standard genome sequencing and annotation.</title>
        <authorList>
            <consortium name="The Broad Institute Genomics Platform"/>
            <consortium name="The Broad Institute Genome Sequencing Center for Infectious Disease"/>
            <person name="Wu L."/>
            <person name="Ma J."/>
        </authorList>
    </citation>
    <scope>NUCLEOTIDE SEQUENCE [LARGE SCALE GENOMIC DNA]</scope>
    <source>
        <strain evidence="3 4">JCM 10671</strain>
    </source>
</reference>
<dbReference type="EMBL" id="BAAAHE010000001">
    <property type="protein sequence ID" value="GAA0603213.1"/>
    <property type="molecule type" value="Genomic_DNA"/>
</dbReference>
<dbReference type="InterPro" id="IPR023214">
    <property type="entry name" value="HAD_sf"/>
</dbReference>
<organism evidence="3 4">
    <name type="scientific">Sporichthya brevicatena</name>
    <dbReference type="NCBI Taxonomy" id="171442"/>
    <lineage>
        <taxon>Bacteria</taxon>
        <taxon>Bacillati</taxon>
        <taxon>Actinomycetota</taxon>
        <taxon>Actinomycetes</taxon>
        <taxon>Sporichthyales</taxon>
        <taxon>Sporichthyaceae</taxon>
        <taxon>Sporichthya</taxon>
    </lineage>
</organism>
<evidence type="ECO:0000313" key="3">
    <source>
        <dbReference type="EMBL" id="GAA0603213.1"/>
    </source>
</evidence>
<accession>A0ABN1G3R6</accession>
<dbReference type="NCBIfam" id="TIGR01488">
    <property type="entry name" value="HAD-SF-IB"/>
    <property type="match status" value="1"/>
</dbReference>
<keyword evidence="4" id="KW-1185">Reference proteome</keyword>
<protein>
    <recommendedName>
        <fullName evidence="5">Phosphoserine phosphatase</fullName>
    </recommendedName>
</protein>
<name>A0ABN1G3R6_9ACTN</name>
<dbReference type="InterPro" id="IPR050582">
    <property type="entry name" value="HAD-like_SerB"/>
</dbReference>
<evidence type="ECO:0008006" key="5">
    <source>
        <dbReference type="Google" id="ProtNLM"/>
    </source>
</evidence>
<sequence>MTEDSARGLHVFDLDGTLLRSAATLEIARHLGRDEVGRDIEERWLAGKITATAFWETLLEICNAASEADLEAAFLSGPWMAGIAETFADIRSRGERVIVISQSPLFFVRGLERWGAHETYGSAVEIGRPVTDTATLLPEAKVEIAQEALARWNLTPRECVAYGDSTSDVNLFEWLPNTVAVNASPVLEGLAAARYVGTDIREAYAVGRQLLSNAGAGGRGGQEGAQVPSGNRST</sequence>
<dbReference type="Pfam" id="PF12710">
    <property type="entry name" value="HAD"/>
    <property type="match status" value="1"/>
</dbReference>
<dbReference type="Gene3D" id="3.40.50.1000">
    <property type="entry name" value="HAD superfamily/HAD-like"/>
    <property type="match status" value="1"/>
</dbReference>
<dbReference type="Proteomes" id="UP001500957">
    <property type="component" value="Unassembled WGS sequence"/>
</dbReference>